<evidence type="ECO:0000256" key="10">
    <source>
        <dbReference type="ARBA" id="ARBA00023136"/>
    </source>
</evidence>
<evidence type="ECO:0000256" key="3">
    <source>
        <dbReference type="ARBA" id="ARBA00022448"/>
    </source>
</evidence>
<feature type="topological domain" description="Periplasmic" evidence="14">
    <location>
        <begin position="32"/>
        <end position="49"/>
    </location>
</feature>
<feature type="transmembrane region" description="Helical" evidence="15">
    <location>
        <begin position="49"/>
        <end position="69"/>
    </location>
</feature>
<evidence type="ECO:0000256" key="7">
    <source>
        <dbReference type="ARBA" id="ARBA00022982"/>
    </source>
</evidence>
<keyword evidence="6 14" id="KW-0812">Transmembrane</keyword>
<dbReference type="InterPro" id="IPR023380">
    <property type="entry name" value="DsbB-like_sf"/>
</dbReference>
<evidence type="ECO:0000256" key="5">
    <source>
        <dbReference type="ARBA" id="ARBA00022519"/>
    </source>
</evidence>
<comment type="caution">
    <text evidence="16">The sequence shown here is derived from an EMBL/GenBank/DDBJ whole genome shotgun (WGS) entry which is preliminary data.</text>
</comment>
<feature type="topological domain" description="Cytoplasmic" evidence="14">
    <location>
        <begin position="1"/>
        <end position="14"/>
    </location>
</feature>
<evidence type="ECO:0000256" key="15">
    <source>
        <dbReference type="SAM" id="Phobius"/>
    </source>
</evidence>
<evidence type="ECO:0000256" key="13">
    <source>
        <dbReference type="ARBA" id="ARBA00023284"/>
    </source>
</evidence>
<keyword evidence="17" id="KW-1185">Reference proteome</keyword>
<dbReference type="Proteomes" id="UP000731465">
    <property type="component" value="Unassembled WGS sequence"/>
</dbReference>
<protein>
    <recommendedName>
        <fullName evidence="14">Disulfide bond formation protein B</fullName>
    </recommendedName>
    <alternativeName>
        <fullName evidence="14">Disulfide oxidoreductase</fullName>
    </alternativeName>
</protein>
<dbReference type="InterPro" id="IPR022920">
    <property type="entry name" value="Disulphide_bond_form_DsbB"/>
</dbReference>
<keyword evidence="9 14" id="KW-0560">Oxidoreductase</keyword>
<comment type="caution">
    <text evidence="14">Lacks conserved residue(s) required for the propagation of feature annotation.</text>
</comment>
<dbReference type="HAMAP" id="MF_00286">
    <property type="entry name" value="DsbB"/>
    <property type="match status" value="1"/>
</dbReference>
<keyword evidence="11 14" id="KW-1015">Disulfide bond</keyword>
<evidence type="ECO:0000256" key="14">
    <source>
        <dbReference type="HAMAP-Rule" id="MF_00286"/>
    </source>
</evidence>
<comment type="similarity">
    <text evidence="2 14">Belongs to the DsbB family.</text>
</comment>
<feature type="disulfide bond" description="Redox-active" evidence="14">
    <location>
        <begin position="41"/>
        <end position="44"/>
    </location>
</feature>
<evidence type="ECO:0000313" key="17">
    <source>
        <dbReference type="Proteomes" id="UP000731465"/>
    </source>
</evidence>
<dbReference type="RefSeq" id="WP_219938144.1">
    <property type="nucleotide sequence ID" value="NZ_JAGFNY010000036.1"/>
</dbReference>
<dbReference type="EMBL" id="JAGFNY010000036">
    <property type="protein sequence ID" value="MBW7570919.1"/>
    <property type="molecule type" value="Genomic_DNA"/>
</dbReference>
<organism evidence="16 17">
    <name type="scientific">Succinivibrio faecicola</name>
    <dbReference type="NCBI Taxonomy" id="2820300"/>
    <lineage>
        <taxon>Bacteria</taxon>
        <taxon>Pseudomonadati</taxon>
        <taxon>Pseudomonadota</taxon>
        <taxon>Gammaproteobacteria</taxon>
        <taxon>Aeromonadales</taxon>
        <taxon>Succinivibrionaceae</taxon>
        <taxon>Succinivibrio</taxon>
    </lineage>
</organism>
<evidence type="ECO:0000256" key="12">
    <source>
        <dbReference type="ARBA" id="ARBA00023186"/>
    </source>
</evidence>
<accession>A0ABS7DHZ7</accession>
<keyword evidence="3 14" id="KW-0813">Transport</keyword>
<dbReference type="PANTHER" id="PTHR36570:SF2">
    <property type="entry name" value="DISULFIDE BOND FORMATION PROTEIN B"/>
    <property type="match status" value="1"/>
</dbReference>
<evidence type="ECO:0000256" key="2">
    <source>
        <dbReference type="ARBA" id="ARBA00008823"/>
    </source>
</evidence>
<keyword evidence="12 14" id="KW-0143">Chaperone</keyword>
<evidence type="ECO:0000256" key="9">
    <source>
        <dbReference type="ARBA" id="ARBA00023002"/>
    </source>
</evidence>
<proteinExistence type="inferred from homology"/>
<keyword evidence="5" id="KW-0997">Cell inner membrane</keyword>
<feature type="transmembrane region" description="Helical" evidence="15">
    <location>
        <begin position="12"/>
        <end position="34"/>
    </location>
</feature>
<evidence type="ECO:0000313" key="16">
    <source>
        <dbReference type="EMBL" id="MBW7570919.1"/>
    </source>
</evidence>
<evidence type="ECO:0000256" key="8">
    <source>
        <dbReference type="ARBA" id="ARBA00022989"/>
    </source>
</evidence>
<dbReference type="Pfam" id="PF02600">
    <property type="entry name" value="DsbB"/>
    <property type="match status" value="1"/>
</dbReference>
<gene>
    <name evidence="14" type="primary">dsbB</name>
    <name evidence="16" type="ORF">J5V48_08435</name>
</gene>
<evidence type="ECO:0000256" key="1">
    <source>
        <dbReference type="ARBA" id="ARBA00004429"/>
    </source>
</evidence>
<dbReference type="InterPro" id="IPR050183">
    <property type="entry name" value="DsbB"/>
</dbReference>
<dbReference type="PANTHER" id="PTHR36570">
    <property type="entry name" value="DISULFIDE BOND FORMATION PROTEIN B"/>
    <property type="match status" value="1"/>
</dbReference>
<evidence type="ECO:0000256" key="6">
    <source>
        <dbReference type="ARBA" id="ARBA00022692"/>
    </source>
</evidence>
<comment type="subcellular location">
    <subcellularLocation>
        <location evidence="1">Cell inner membrane</location>
        <topology evidence="1">Multi-pass membrane protein</topology>
    </subcellularLocation>
    <subcellularLocation>
        <location evidence="14">Cell membrane</location>
        <topology evidence="14">Multi-pass membrane protein</topology>
    </subcellularLocation>
</comment>
<feature type="transmembrane region" description="Helical" evidence="15">
    <location>
        <begin position="145"/>
        <end position="165"/>
    </location>
</feature>
<keyword evidence="13 14" id="KW-0676">Redox-active center</keyword>
<sequence>MLHLFKKICSSRFCWFLLFLAGCGLEACGLYFQYKLDLQPCINCVYERAYFLGFVFIGFLGALAGNLLIVRFACSLGFLLSSIGGLIVTFEHYAAYTGMEGYAAKCKLTTNFPSFLPLDDIAPFMFKAFAMCNEKLDWSFLGQSMPFWILVIFMFSTLIAALMFISNFVKDKVNTFVNLYK</sequence>
<keyword evidence="8 14" id="KW-1133">Transmembrane helix</keyword>
<reference evidence="16 17" key="1">
    <citation type="submission" date="2021-03" db="EMBL/GenBank/DDBJ databases">
        <title>Succinivibrio sp. nov. isolated from feces of cow.</title>
        <authorList>
            <person name="Choi J.-Y."/>
        </authorList>
    </citation>
    <scope>NUCLEOTIDE SEQUENCE [LARGE SCALE GENOMIC DNA]</scope>
    <source>
        <strain evidence="16 17">AGMB01872</strain>
    </source>
</reference>
<feature type="topological domain" description="Cytoplasmic" evidence="14">
    <location>
        <begin position="167"/>
        <end position="181"/>
    </location>
</feature>
<dbReference type="SUPFAM" id="SSF158442">
    <property type="entry name" value="DsbB-like"/>
    <property type="match status" value="1"/>
</dbReference>
<comment type="function">
    <text evidence="14">Required for disulfide bond formation in some periplasmic proteins. Acts by oxidizing the DsbA protein.</text>
</comment>
<evidence type="ECO:0000256" key="11">
    <source>
        <dbReference type="ARBA" id="ARBA00023157"/>
    </source>
</evidence>
<dbReference type="InterPro" id="IPR003752">
    <property type="entry name" value="DiS_bond_form_DsbB/BdbC"/>
</dbReference>
<keyword evidence="10 14" id="KW-0472">Membrane</keyword>
<evidence type="ECO:0000256" key="4">
    <source>
        <dbReference type="ARBA" id="ARBA00022475"/>
    </source>
</evidence>
<feature type="transmembrane region" description="Helical" evidence="15">
    <location>
        <begin position="76"/>
        <end position="95"/>
    </location>
</feature>
<keyword evidence="4 14" id="KW-1003">Cell membrane</keyword>
<keyword evidence="7 14" id="KW-0249">Electron transport</keyword>
<name>A0ABS7DHZ7_9GAMM</name>
<dbReference type="Gene3D" id="1.20.1550.10">
    <property type="entry name" value="DsbB-like"/>
    <property type="match status" value="1"/>
</dbReference>
<dbReference type="PROSITE" id="PS51257">
    <property type="entry name" value="PROKAR_LIPOPROTEIN"/>
    <property type="match status" value="1"/>
</dbReference>